<dbReference type="AlphaFoldDB" id="A0A1H9YWC6"/>
<gene>
    <name evidence="3" type="ORF">SAMN04487772_102221</name>
</gene>
<evidence type="ECO:0000256" key="1">
    <source>
        <dbReference type="ARBA" id="ARBA00023004"/>
    </source>
</evidence>
<dbReference type="InterPro" id="IPR053184">
    <property type="entry name" value="FeoA-like"/>
</dbReference>
<sequence>MPLTMVTVGEEKTIVDYRGKEEVKKHLTNLGFLKGETVQVLGSNQSGLILLVKGVRIALNKGLATKIVVA</sequence>
<keyword evidence="1" id="KW-0408">Iron</keyword>
<keyword evidence="4" id="KW-1185">Reference proteome</keyword>
<feature type="domain" description="Ferrous iron transporter FeoA-like" evidence="2">
    <location>
        <begin position="1"/>
        <end position="70"/>
    </location>
</feature>
<protein>
    <submittedName>
        <fullName evidence="3">Ferrous iron transport protein A</fullName>
    </submittedName>
</protein>
<dbReference type="Proteomes" id="UP000199800">
    <property type="component" value="Unassembled WGS sequence"/>
</dbReference>
<organism evidence="3 4">
    <name type="scientific">[Clostridium] polysaccharolyticum</name>
    <dbReference type="NCBI Taxonomy" id="29364"/>
    <lineage>
        <taxon>Bacteria</taxon>
        <taxon>Bacillati</taxon>
        <taxon>Bacillota</taxon>
        <taxon>Clostridia</taxon>
        <taxon>Lachnospirales</taxon>
        <taxon>Lachnospiraceae</taxon>
    </lineage>
</organism>
<dbReference type="OrthoDB" id="5984at2"/>
<dbReference type="GO" id="GO:0046914">
    <property type="term" value="F:transition metal ion binding"/>
    <property type="evidence" value="ECO:0007669"/>
    <property type="project" value="InterPro"/>
</dbReference>
<dbReference type="InterPro" id="IPR008988">
    <property type="entry name" value="Transcriptional_repressor_C"/>
</dbReference>
<dbReference type="SUPFAM" id="SSF50037">
    <property type="entry name" value="C-terminal domain of transcriptional repressors"/>
    <property type="match status" value="1"/>
</dbReference>
<dbReference type="RefSeq" id="WP_092475844.1">
    <property type="nucleotide sequence ID" value="NZ_FOHN01000002.1"/>
</dbReference>
<dbReference type="InterPro" id="IPR007167">
    <property type="entry name" value="Fe-transptr_FeoA-like"/>
</dbReference>
<dbReference type="PANTHER" id="PTHR43151">
    <property type="entry name" value="FEOA FAMILY PROTEIN"/>
    <property type="match status" value="1"/>
</dbReference>
<dbReference type="STRING" id="29364.SAMN04487772_102221"/>
<name>A0A1H9YWC6_9FIRM</name>
<dbReference type="PANTHER" id="PTHR43151:SF1">
    <property type="entry name" value="SSR2333 PROTEIN"/>
    <property type="match status" value="1"/>
</dbReference>
<dbReference type="Gene3D" id="2.30.30.90">
    <property type="match status" value="1"/>
</dbReference>
<dbReference type="SMART" id="SM00899">
    <property type="entry name" value="FeoA"/>
    <property type="match status" value="1"/>
</dbReference>
<evidence type="ECO:0000313" key="3">
    <source>
        <dbReference type="EMBL" id="SES73449.1"/>
    </source>
</evidence>
<dbReference type="EMBL" id="FOHN01000002">
    <property type="protein sequence ID" value="SES73449.1"/>
    <property type="molecule type" value="Genomic_DNA"/>
</dbReference>
<reference evidence="3 4" key="1">
    <citation type="submission" date="2016-10" db="EMBL/GenBank/DDBJ databases">
        <authorList>
            <person name="de Groot N.N."/>
        </authorList>
    </citation>
    <scope>NUCLEOTIDE SEQUENCE [LARGE SCALE GENOMIC DNA]</scope>
    <source>
        <strain evidence="3 4">DSM 1801</strain>
    </source>
</reference>
<accession>A0A1H9YWC6</accession>
<dbReference type="Pfam" id="PF04023">
    <property type="entry name" value="FeoA"/>
    <property type="match status" value="1"/>
</dbReference>
<dbReference type="InterPro" id="IPR038157">
    <property type="entry name" value="FeoA_core_dom"/>
</dbReference>
<evidence type="ECO:0000259" key="2">
    <source>
        <dbReference type="SMART" id="SM00899"/>
    </source>
</evidence>
<evidence type="ECO:0000313" key="4">
    <source>
        <dbReference type="Proteomes" id="UP000199800"/>
    </source>
</evidence>
<proteinExistence type="predicted"/>